<evidence type="ECO:0000256" key="4">
    <source>
        <dbReference type="ARBA" id="ARBA00023027"/>
    </source>
</evidence>
<dbReference type="RefSeq" id="WP_090337982.1">
    <property type="nucleotide sequence ID" value="NZ_FNXY01000006.1"/>
</dbReference>
<dbReference type="HAMAP" id="MF_01216">
    <property type="entry name" value="Azoreductase_type1"/>
    <property type="match status" value="1"/>
</dbReference>
<dbReference type="EMBL" id="FNXY01000006">
    <property type="protein sequence ID" value="SEJ28666.1"/>
    <property type="molecule type" value="Genomic_DNA"/>
</dbReference>
<evidence type="ECO:0000256" key="1">
    <source>
        <dbReference type="ARBA" id="ARBA00022630"/>
    </source>
</evidence>
<dbReference type="InterPro" id="IPR023048">
    <property type="entry name" value="NADH:quinone_OxRdtase_FMN_depd"/>
</dbReference>
<comment type="similarity">
    <text evidence="6">Belongs to the azoreductase type 1 family.</text>
</comment>
<comment type="function">
    <text evidence="6">Also exhibits azoreductase activity. Catalyzes the reductive cleavage of the azo bond in aromatic azo compounds to the corresponding amines.</text>
</comment>
<organism evidence="8 9">
    <name type="scientific">Dyadobacter koreensis</name>
    <dbReference type="NCBI Taxonomy" id="408657"/>
    <lineage>
        <taxon>Bacteria</taxon>
        <taxon>Pseudomonadati</taxon>
        <taxon>Bacteroidota</taxon>
        <taxon>Cytophagia</taxon>
        <taxon>Cytophagales</taxon>
        <taxon>Spirosomataceae</taxon>
        <taxon>Dyadobacter</taxon>
    </lineage>
</organism>
<comment type="subunit">
    <text evidence="6">Homodimer.</text>
</comment>
<comment type="catalytic activity">
    <reaction evidence="5">
        <text>N,N-dimethyl-1,4-phenylenediamine + anthranilate + 2 NAD(+) = 2-(4-dimethylaminophenyl)diazenylbenzoate + 2 NADH + 2 H(+)</text>
        <dbReference type="Rhea" id="RHEA:55872"/>
        <dbReference type="ChEBI" id="CHEBI:15378"/>
        <dbReference type="ChEBI" id="CHEBI:15783"/>
        <dbReference type="ChEBI" id="CHEBI:16567"/>
        <dbReference type="ChEBI" id="CHEBI:57540"/>
        <dbReference type="ChEBI" id="CHEBI:57945"/>
        <dbReference type="ChEBI" id="CHEBI:71579"/>
        <dbReference type="EC" id="1.7.1.17"/>
    </reaction>
    <physiologicalReaction direction="right-to-left" evidence="5">
        <dbReference type="Rhea" id="RHEA:55874"/>
    </physiologicalReaction>
</comment>
<dbReference type="OrthoDB" id="9805013at2"/>
<dbReference type="EC" id="1.7.1.17" evidence="6"/>
<sequence>MKTLLVINSSPRGPRSHSRKMTQVFIDDWKKHYSESSITVRDLASSNIPHITETWISAAFKPELERTTEELKALEFSTELILELKAADVIVVGAPMHNWSITSSLKAYLDQVLRINETWALNRDNRLDPYIGLLKNKTVFLLLSRGAGGYERGGYNENINFQAPYLRRVFNVIGITDVHEVALDGEMFEKQTHLVSSKIAEAEIQWLITTKCLL</sequence>
<name>A0A1H6XKJ5_9BACT</name>
<dbReference type="GO" id="GO:0009055">
    <property type="term" value="F:electron transfer activity"/>
    <property type="evidence" value="ECO:0007669"/>
    <property type="project" value="UniProtKB-UniRule"/>
</dbReference>
<feature type="binding site" evidence="6">
    <location>
        <position position="10"/>
    </location>
    <ligand>
        <name>FMN</name>
        <dbReference type="ChEBI" id="CHEBI:58210"/>
    </ligand>
</feature>
<gene>
    <name evidence="6" type="primary">azoR</name>
    <name evidence="8" type="ORF">SAMN04487995_3968</name>
</gene>
<evidence type="ECO:0000256" key="5">
    <source>
        <dbReference type="ARBA" id="ARBA00048542"/>
    </source>
</evidence>
<dbReference type="GO" id="GO:0016652">
    <property type="term" value="F:oxidoreductase activity, acting on NAD(P)H as acceptor"/>
    <property type="evidence" value="ECO:0007669"/>
    <property type="project" value="UniProtKB-UniRule"/>
</dbReference>
<proteinExistence type="inferred from homology"/>
<dbReference type="SUPFAM" id="SSF52218">
    <property type="entry name" value="Flavoproteins"/>
    <property type="match status" value="1"/>
</dbReference>
<feature type="domain" description="Flavodoxin-like fold" evidence="7">
    <location>
        <begin position="2"/>
        <end position="188"/>
    </location>
</feature>
<evidence type="ECO:0000313" key="9">
    <source>
        <dbReference type="Proteomes" id="UP000199532"/>
    </source>
</evidence>
<evidence type="ECO:0000313" key="8">
    <source>
        <dbReference type="EMBL" id="SEJ28666.1"/>
    </source>
</evidence>
<evidence type="ECO:0000256" key="6">
    <source>
        <dbReference type="HAMAP-Rule" id="MF_01216"/>
    </source>
</evidence>
<dbReference type="EC" id="1.6.5.-" evidence="6"/>
<comment type="function">
    <text evidence="6">Quinone reductase that provides resistance to thiol-specific stress caused by electrophilic quinones.</text>
</comment>
<comment type="caution">
    <text evidence="6">Lacks conserved residue(s) required for the propagation of feature annotation.</text>
</comment>
<dbReference type="GO" id="GO:0010181">
    <property type="term" value="F:FMN binding"/>
    <property type="evidence" value="ECO:0007669"/>
    <property type="project" value="UniProtKB-UniRule"/>
</dbReference>
<keyword evidence="3 6" id="KW-0560">Oxidoreductase</keyword>
<dbReference type="AlphaFoldDB" id="A0A1H6XKJ5"/>
<keyword evidence="1 6" id="KW-0285">Flavoprotein</keyword>
<dbReference type="GO" id="GO:0016655">
    <property type="term" value="F:oxidoreductase activity, acting on NAD(P)H, quinone or similar compound as acceptor"/>
    <property type="evidence" value="ECO:0007669"/>
    <property type="project" value="InterPro"/>
</dbReference>
<keyword evidence="9" id="KW-1185">Reference proteome</keyword>
<dbReference type="PANTHER" id="PTHR43741:SF4">
    <property type="entry name" value="FMN-DEPENDENT NADH:QUINONE OXIDOREDUCTASE"/>
    <property type="match status" value="1"/>
</dbReference>
<evidence type="ECO:0000259" key="7">
    <source>
        <dbReference type="Pfam" id="PF02525"/>
    </source>
</evidence>
<reference evidence="8 9" key="1">
    <citation type="submission" date="2016-10" db="EMBL/GenBank/DDBJ databases">
        <authorList>
            <person name="de Groot N.N."/>
        </authorList>
    </citation>
    <scope>NUCLEOTIDE SEQUENCE [LARGE SCALE GENOMIC DNA]</scope>
    <source>
        <strain evidence="8 9">DSM 19938</strain>
    </source>
</reference>
<dbReference type="Proteomes" id="UP000199532">
    <property type="component" value="Unassembled WGS sequence"/>
</dbReference>
<comment type="cofactor">
    <cofactor evidence="6">
        <name>FMN</name>
        <dbReference type="ChEBI" id="CHEBI:58210"/>
    </cofactor>
    <text evidence="6">Binds 1 FMN per subunit.</text>
</comment>
<comment type="catalytic activity">
    <reaction evidence="6">
        <text>2 a quinone + NADH + H(+) = 2 a 1,4-benzosemiquinone + NAD(+)</text>
        <dbReference type="Rhea" id="RHEA:65952"/>
        <dbReference type="ChEBI" id="CHEBI:15378"/>
        <dbReference type="ChEBI" id="CHEBI:57540"/>
        <dbReference type="ChEBI" id="CHEBI:57945"/>
        <dbReference type="ChEBI" id="CHEBI:132124"/>
        <dbReference type="ChEBI" id="CHEBI:134225"/>
    </reaction>
</comment>
<evidence type="ECO:0000256" key="2">
    <source>
        <dbReference type="ARBA" id="ARBA00022643"/>
    </source>
</evidence>
<dbReference type="InterPro" id="IPR050104">
    <property type="entry name" value="FMN-dep_NADH:Q_OxRdtase_AzoR1"/>
</dbReference>
<dbReference type="InterPro" id="IPR003680">
    <property type="entry name" value="Flavodoxin_fold"/>
</dbReference>
<keyword evidence="2 6" id="KW-0288">FMN</keyword>
<keyword evidence="4 6" id="KW-0520">NAD</keyword>
<evidence type="ECO:0000256" key="3">
    <source>
        <dbReference type="ARBA" id="ARBA00023002"/>
    </source>
</evidence>
<accession>A0A1H6XKJ5</accession>
<feature type="binding site" evidence="6">
    <location>
        <begin position="16"/>
        <end position="18"/>
    </location>
    <ligand>
        <name>FMN</name>
        <dbReference type="ChEBI" id="CHEBI:58210"/>
    </ligand>
</feature>
<dbReference type="Pfam" id="PF02525">
    <property type="entry name" value="Flavodoxin_2"/>
    <property type="match status" value="1"/>
</dbReference>
<dbReference type="Gene3D" id="3.40.50.360">
    <property type="match status" value="1"/>
</dbReference>
<dbReference type="PANTHER" id="PTHR43741">
    <property type="entry name" value="FMN-DEPENDENT NADH-AZOREDUCTASE 1"/>
    <property type="match status" value="1"/>
</dbReference>
<protein>
    <recommendedName>
        <fullName evidence="6">FMN dependent NADH:quinone oxidoreductase</fullName>
        <ecNumber evidence="6">1.6.5.-</ecNumber>
    </recommendedName>
    <alternativeName>
        <fullName evidence="6">Azo-dye reductase</fullName>
    </alternativeName>
    <alternativeName>
        <fullName evidence="6">FMN-dependent NADH-azo compound oxidoreductase</fullName>
    </alternativeName>
    <alternativeName>
        <fullName evidence="6">FMN-dependent NADH-azoreductase</fullName>
        <ecNumber evidence="6">1.7.1.17</ecNumber>
    </alternativeName>
</protein>
<dbReference type="InterPro" id="IPR029039">
    <property type="entry name" value="Flavoprotein-like_sf"/>
</dbReference>